<proteinExistence type="predicted"/>
<accession>A0A2P2Q136</accession>
<protein>
    <submittedName>
        <fullName evidence="1">Uncharacterized protein</fullName>
    </submittedName>
</protein>
<evidence type="ECO:0000313" key="1">
    <source>
        <dbReference type="EMBL" id="MBX60675.1"/>
    </source>
</evidence>
<name>A0A2P2Q136_RHIMU</name>
<reference evidence="1" key="1">
    <citation type="submission" date="2018-02" db="EMBL/GenBank/DDBJ databases">
        <title>Rhizophora mucronata_Transcriptome.</title>
        <authorList>
            <person name="Meera S.P."/>
            <person name="Sreeshan A."/>
            <person name="Augustine A."/>
        </authorList>
    </citation>
    <scope>NUCLEOTIDE SEQUENCE</scope>
    <source>
        <tissue evidence="1">Leaf</tissue>
    </source>
</reference>
<dbReference type="AlphaFoldDB" id="A0A2P2Q136"/>
<sequence>MPWADRPKMYEASQKFFYHKQFIIDLQQDNYKVNVG</sequence>
<organism evidence="1">
    <name type="scientific">Rhizophora mucronata</name>
    <name type="common">Asiatic mangrove</name>
    <dbReference type="NCBI Taxonomy" id="61149"/>
    <lineage>
        <taxon>Eukaryota</taxon>
        <taxon>Viridiplantae</taxon>
        <taxon>Streptophyta</taxon>
        <taxon>Embryophyta</taxon>
        <taxon>Tracheophyta</taxon>
        <taxon>Spermatophyta</taxon>
        <taxon>Magnoliopsida</taxon>
        <taxon>eudicotyledons</taxon>
        <taxon>Gunneridae</taxon>
        <taxon>Pentapetalae</taxon>
        <taxon>rosids</taxon>
        <taxon>fabids</taxon>
        <taxon>Malpighiales</taxon>
        <taxon>Rhizophoraceae</taxon>
        <taxon>Rhizophora</taxon>
    </lineage>
</organism>
<dbReference type="EMBL" id="GGEC01080191">
    <property type="protein sequence ID" value="MBX60675.1"/>
    <property type="molecule type" value="Transcribed_RNA"/>
</dbReference>